<dbReference type="InterPro" id="IPR000644">
    <property type="entry name" value="CBS_dom"/>
</dbReference>
<comment type="caution">
    <text evidence="9">Lacks conserved residue(s) required for the propagation of feature annotation.</text>
</comment>
<evidence type="ECO:0000313" key="11">
    <source>
        <dbReference type="EMBL" id="BCM24046.1"/>
    </source>
</evidence>
<organism evidence="11 12">
    <name type="scientific">Methyloradius palustris</name>
    <dbReference type="NCBI Taxonomy" id="2778876"/>
    <lineage>
        <taxon>Bacteria</taxon>
        <taxon>Pseudomonadati</taxon>
        <taxon>Pseudomonadota</taxon>
        <taxon>Betaproteobacteria</taxon>
        <taxon>Nitrosomonadales</taxon>
        <taxon>Methylophilaceae</taxon>
        <taxon>Methyloradius</taxon>
    </lineage>
</organism>
<dbReference type="GO" id="GO:0015095">
    <property type="term" value="F:magnesium ion transmembrane transporter activity"/>
    <property type="evidence" value="ECO:0007669"/>
    <property type="project" value="UniProtKB-UniRule"/>
</dbReference>
<dbReference type="Pfam" id="PF01769">
    <property type="entry name" value="MgtE"/>
    <property type="match status" value="1"/>
</dbReference>
<dbReference type="InterPro" id="IPR006669">
    <property type="entry name" value="MgtE_transporter"/>
</dbReference>
<evidence type="ECO:0000313" key="12">
    <source>
        <dbReference type="Proteomes" id="UP000826722"/>
    </source>
</evidence>
<evidence type="ECO:0000256" key="7">
    <source>
        <dbReference type="ARBA" id="ARBA00023136"/>
    </source>
</evidence>
<keyword evidence="6 9" id="KW-1133">Transmembrane helix</keyword>
<feature type="transmembrane region" description="Helical" evidence="9">
    <location>
        <begin position="433"/>
        <end position="458"/>
    </location>
</feature>
<dbReference type="PANTHER" id="PTHR43773:SF1">
    <property type="entry name" value="MAGNESIUM TRANSPORTER MGTE"/>
    <property type="match status" value="1"/>
</dbReference>
<keyword evidence="7 9" id="KW-0472">Membrane</keyword>
<accession>A0A8D5G9E5</accession>
<dbReference type="PROSITE" id="PS51371">
    <property type="entry name" value="CBS"/>
    <property type="match status" value="2"/>
</dbReference>
<dbReference type="InterPro" id="IPR006668">
    <property type="entry name" value="Mg_transptr_MgtE_intracell_dom"/>
</dbReference>
<dbReference type="EMBL" id="AP024110">
    <property type="protein sequence ID" value="BCM24046.1"/>
    <property type="molecule type" value="Genomic_DNA"/>
</dbReference>
<gene>
    <name evidence="11" type="primary">mgtE</name>
    <name evidence="11" type="ORF">ZMTM_03050</name>
</gene>
<dbReference type="CDD" id="cd04606">
    <property type="entry name" value="CBS_pair_Mg_transporter"/>
    <property type="match status" value="1"/>
</dbReference>
<comment type="similarity">
    <text evidence="2 9">Belongs to the SLC41A transporter family.</text>
</comment>
<dbReference type="Pfam" id="PF00571">
    <property type="entry name" value="CBS"/>
    <property type="match status" value="2"/>
</dbReference>
<keyword evidence="12" id="KW-1185">Reference proteome</keyword>
<keyword evidence="9" id="KW-0479">Metal-binding</keyword>
<dbReference type="Gene3D" id="3.10.580.10">
    <property type="entry name" value="CBS-domain"/>
    <property type="match status" value="1"/>
</dbReference>
<dbReference type="AlphaFoldDB" id="A0A8D5G9E5"/>
<sequence>MTTDHKKTIAKDDISEESAFQEAKESLQESLQQVITLLNKHKLVENLVHKQDMAKHQLVETLVHKQNLVELQKKLDALHPADVAYILEALPLEQRLDVWELVKAERDGEILLEVSDAVRQTLIADMDSEELLAAAEQLDTDELADLAPDLPKDVLQDLLESLDIQNRERLQSALGYDEDDVGALMDFDIVTIREDITLEVALRYLRRIGSLPDHTDKLFVVDRNNILLGVLPLKRMVVNDLDAEVLDIMAEDTVTFHPDDKADEAAKAFERYDLVTAPVVDENNKLVGRLTVDTVMDFIRDEAESDMLSMAGLREEEDLFSSVWKSVQNRWTWLAVNLVTAFVASRVIGLFEGSIEKIVALAALMPIVAGIGGNSGNQTTTMIVRGLALGQIASHNMKSLLIKELGVALLNGIIWGGVLGIASYLLYKNVTLGLVMTSAMTLNLLLAAIMGVLIPLVMTKAGRDPAVGSSVLITAMTDSGGFFIFLGLATIFLV</sequence>
<evidence type="ECO:0000256" key="1">
    <source>
        <dbReference type="ARBA" id="ARBA00004141"/>
    </source>
</evidence>
<dbReference type="PANTHER" id="PTHR43773">
    <property type="entry name" value="MAGNESIUM TRANSPORTER MGTE"/>
    <property type="match status" value="1"/>
</dbReference>
<evidence type="ECO:0000256" key="2">
    <source>
        <dbReference type="ARBA" id="ARBA00009749"/>
    </source>
</evidence>
<dbReference type="Pfam" id="PF03448">
    <property type="entry name" value="MgtE_N"/>
    <property type="match status" value="1"/>
</dbReference>
<dbReference type="Gene3D" id="1.10.357.20">
    <property type="entry name" value="SLC41 divalent cation transporters, integral membrane domain"/>
    <property type="match status" value="1"/>
</dbReference>
<dbReference type="InterPro" id="IPR006667">
    <property type="entry name" value="SLC41_membr_dom"/>
</dbReference>
<dbReference type="InterPro" id="IPR036739">
    <property type="entry name" value="SLC41_membr_dom_sf"/>
</dbReference>
<evidence type="ECO:0000256" key="4">
    <source>
        <dbReference type="ARBA" id="ARBA00022692"/>
    </source>
</evidence>
<feature type="domain" description="CBS" evidence="10">
    <location>
        <begin position="185"/>
        <end position="248"/>
    </location>
</feature>
<dbReference type="RefSeq" id="WP_225907056.1">
    <property type="nucleotide sequence ID" value="NZ_AP024110.1"/>
</dbReference>
<evidence type="ECO:0000256" key="9">
    <source>
        <dbReference type="RuleBase" id="RU362011"/>
    </source>
</evidence>
<feature type="domain" description="CBS" evidence="10">
    <location>
        <begin position="249"/>
        <end position="305"/>
    </location>
</feature>
<dbReference type="Gene3D" id="1.25.60.10">
    <property type="entry name" value="MgtE N-terminal domain-like"/>
    <property type="match status" value="1"/>
</dbReference>
<dbReference type="InterPro" id="IPR046342">
    <property type="entry name" value="CBS_dom_sf"/>
</dbReference>
<comment type="function">
    <text evidence="9">Acts as a magnesium transporter.</text>
</comment>
<dbReference type="SUPFAM" id="SSF161093">
    <property type="entry name" value="MgtE membrane domain-like"/>
    <property type="match status" value="1"/>
</dbReference>
<evidence type="ECO:0000256" key="6">
    <source>
        <dbReference type="ARBA" id="ARBA00022989"/>
    </source>
</evidence>
<dbReference type="NCBIfam" id="TIGR00400">
    <property type="entry name" value="mgtE"/>
    <property type="match status" value="1"/>
</dbReference>
<name>A0A8D5G9E5_9PROT</name>
<keyword evidence="3 9" id="KW-0813">Transport</keyword>
<comment type="subunit">
    <text evidence="9">Homodimer.</text>
</comment>
<feature type="transmembrane region" description="Helical" evidence="9">
    <location>
        <begin position="470"/>
        <end position="493"/>
    </location>
</feature>
<keyword evidence="4 9" id="KW-0812">Transmembrane</keyword>
<evidence type="ECO:0000256" key="3">
    <source>
        <dbReference type="ARBA" id="ARBA00022448"/>
    </source>
</evidence>
<dbReference type="KEGG" id="mpau:ZMTM_03050"/>
<feature type="transmembrane region" description="Helical" evidence="9">
    <location>
        <begin position="405"/>
        <end position="427"/>
    </location>
</feature>
<keyword evidence="9" id="KW-1003">Cell membrane</keyword>
<keyword evidence="8" id="KW-0129">CBS domain</keyword>
<dbReference type="SUPFAM" id="SSF54631">
    <property type="entry name" value="CBS-domain pair"/>
    <property type="match status" value="1"/>
</dbReference>
<dbReference type="SMART" id="SM00116">
    <property type="entry name" value="CBS"/>
    <property type="match status" value="2"/>
</dbReference>
<comment type="subcellular location">
    <subcellularLocation>
        <location evidence="9">Cell membrane</location>
        <topology evidence="9">Multi-pass membrane protein</topology>
    </subcellularLocation>
    <subcellularLocation>
        <location evidence="1">Membrane</location>
        <topology evidence="1">Multi-pass membrane protein</topology>
    </subcellularLocation>
</comment>
<dbReference type="SUPFAM" id="SSF158791">
    <property type="entry name" value="MgtE N-terminal domain-like"/>
    <property type="match status" value="1"/>
</dbReference>
<evidence type="ECO:0000256" key="8">
    <source>
        <dbReference type="PROSITE-ProRule" id="PRU00703"/>
    </source>
</evidence>
<dbReference type="SMART" id="SM00924">
    <property type="entry name" value="MgtE_N"/>
    <property type="match status" value="1"/>
</dbReference>
<dbReference type="GO" id="GO:0046872">
    <property type="term" value="F:metal ion binding"/>
    <property type="evidence" value="ECO:0007669"/>
    <property type="project" value="UniProtKB-KW"/>
</dbReference>
<evidence type="ECO:0000256" key="5">
    <source>
        <dbReference type="ARBA" id="ARBA00022842"/>
    </source>
</evidence>
<dbReference type="InterPro" id="IPR038076">
    <property type="entry name" value="MgtE_N_sf"/>
</dbReference>
<keyword evidence="5 9" id="KW-0460">Magnesium</keyword>
<reference evidence="11" key="1">
    <citation type="journal article" date="2021" name="Arch. Microbiol.">
        <title>Methyloradius palustris gen. nov., sp. nov., a methanol-oxidizing bacterium isolated from snow.</title>
        <authorList>
            <person name="Miyadera T."/>
            <person name="Kojima H."/>
            <person name="Fukui M."/>
        </authorList>
    </citation>
    <scope>NUCLEOTIDE SEQUENCE</scope>
    <source>
        <strain evidence="11">Zm11</strain>
    </source>
</reference>
<proteinExistence type="inferred from homology"/>
<dbReference type="Proteomes" id="UP000826722">
    <property type="component" value="Chromosome"/>
</dbReference>
<protein>
    <recommendedName>
        <fullName evidence="9">Magnesium transporter MgtE</fullName>
    </recommendedName>
</protein>
<dbReference type="GO" id="GO:0005886">
    <property type="term" value="C:plasma membrane"/>
    <property type="evidence" value="ECO:0007669"/>
    <property type="project" value="UniProtKB-SubCell"/>
</dbReference>
<evidence type="ECO:0000259" key="10">
    <source>
        <dbReference type="PROSITE" id="PS51371"/>
    </source>
</evidence>